<accession>A0A2M7TLA6</accession>
<dbReference type="InterPro" id="IPR012657">
    <property type="entry name" value="23S_rRNA-intervening_sequence"/>
</dbReference>
<dbReference type="Proteomes" id="UP000229753">
    <property type="component" value="Unassembled WGS sequence"/>
</dbReference>
<protein>
    <submittedName>
        <fullName evidence="1">Diversity-generating retroelement protein bAvd family protein</fullName>
    </submittedName>
</protein>
<comment type="caution">
    <text evidence="1">The sequence shown here is derived from an EMBL/GenBank/DDBJ whole genome shotgun (WGS) entry which is preliminary data.</text>
</comment>
<dbReference type="CDD" id="cd16377">
    <property type="entry name" value="23S_rRNA_IVP_like"/>
    <property type="match status" value="1"/>
</dbReference>
<dbReference type="Gene3D" id="1.20.1440.60">
    <property type="entry name" value="23S rRNA-intervening sequence"/>
    <property type="match status" value="1"/>
</dbReference>
<dbReference type="SUPFAM" id="SSF158446">
    <property type="entry name" value="IVS-encoded protein-like"/>
    <property type="match status" value="1"/>
</dbReference>
<dbReference type="PANTHER" id="PTHR38471">
    <property type="entry name" value="FOUR HELIX BUNDLE PROTEIN"/>
    <property type="match status" value="1"/>
</dbReference>
<dbReference type="InterPro" id="IPR036583">
    <property type="entry name" value="23S_rRNA_IVS_sf"/>
</dbReference>
<name>A0A2M7TLA6_9BACT</name>
<evidence type="ECO:0000313" key="2">
    <source>
        <dbReference type="Proteomes" id="UP000229753"/>
    </source>
</evidence>
<dbReference type="AlphaFoldDB" id="A0A2M7TLA6"/>
<dbReference type="EMBL" id="PFNO01000151">
    <property type="protein sequence ID" value="PIZ47875.1"/>
    <property type="molecule type" value="Genomic_DNA"/>
</dbReference>
<dbReference type="NCBIfam" id="TIGR02436">
    <property type="entry name" value="four helix bundle protein"/>
    <property type="match status" value="1"/>
</dbReference>
<organism evidence="1 2">
    <name type="scientific">Candidatus Woesebacteria bacterium CG_4_10_14_0_2_um_filter_39_14</name>
    <dbReference type="NCBI Taxonomy" id="1975054"/>
    <lineage>
        <taxon>Bacteria</taxon>
        <taxon>Candidatus Woeseibacteriota</taxon>
    </lineage>
</organism>
<evidence type="ECO:0000313" key="1">
    <source>
        <dbReference type="EMBL" id="PIZ47875.1"/>
    </source>
</evidence>
<gene>
    <name evidence="1" type="ORF">COY29_04595</name>
</gene>
<dbReference type="PANTHER" id="PTHR38471:SF2">
    <property type="entry name" value="FOUR HELIX BUNDLE PROTEIN"/>
    <property type="match status" value="1"/>
</dbReference>
<sequence>MTSQLRRAAVSIESCIAEGFCRFHFKDRLNFYYDARGSIGEVQSQMIDAKDLGFVSEEEFKQVFDQAEKVGVILGGLIRSTENLSKR</sequence>
<dbReference type="Pfam" id="PF05635">
    <property type="entry name" value="23S_rRNA_IVP"/>
    <property type="match status" value="1"/>
</dbReference>
<proteinExistence type="predicted"/>
<reference evidence="2" key="1">
    <citation type="submission" date="2017-09" db="EMBL/GenBank/DDBJ databases">
        <title>Depth-based differentiation of microbial function through sediment-hosted aquifers and enrichment of novel symbionts in the deep terrestrial subsurface.</title>
        <authorList>
            <person name="Probst A.J."/>
            <person name="Ladd B."/>
            <person name="Jarett J.K."/>
            <person name="Geller-Mcgrath D.E."/>
            <person name="Sieber C.M.K."/>
            <person name="Emerson J.B."/>
            <person name="Anantharaman K."/>
            <person name="Thomas B.C."/>
            <person name="Malmstrom R."/>
            <person name="Stieglmeier M."/>
            <person name="Klingl A."/>
            <person name="Woyke T."/>
            <person name="Ryan C.M."/>
            <person name="Banfield J.F."/>
        </authorList>
    </citation>
    <scope>NUCLEOTIDE SEQUENCE [LARGE SCALE GENOMIC DNA]</scope>
</reference>